<dbReference type="EC" id="5.1.1.3" evidence="2 7"/>
<dbReference type="Gene3D" id="3.40.50.1860">
    <property type="match status" value="2"/>
</dbReference>
<accession>A0A1E3G3Q7</accession>
<keyword evidence="5 7" id="KW-0413">Isomerase</keyword>
<reference evidence="9" key="1">
    <citation type="submission" date="2016-04" db="EMBL/GenBank/DDBJ databases">
        <title>The genome sequence project of a novel Fervidobacterium isolate from a hot spring in Thailand.</title>
        <authorList>
            <person name="Gonzalez J.M."/>
            <person name="Cuecas A."/>
            <person name="Kanoksilapatham W."/>
        </authorList>
    </citation>
    <scope>NUCLEOTIDE SEQUENCE [LARGE SCALE GENOMIC DNA]</scope>
    <source>
        <strain evidence="9">FC2004</strain>
    </source>
</reference>
<feature type="binding site" evidence="7">
    <location>
        <begin position="38"/>
        <end position="39"/>
    </location>
    <ligand>
        <name>substrate</name>
    </ligand>
</feature>
<evidence type="ECO:0000256" key="4">
    <source>
        <dbReference type="ARBA" id="ARBA00022984"/>
    </source>
</evidence>
<comment type="similarity">
    <text evidence="7">Belongs to the aspartate/glutamate racemases family.</text>
</comment>
<dbReference type="GO" id="GO:0071555">
    <property type="term" value="P:cell wall organization"/>
    <property type="evidence" value="ECO:0007669"/>
    <property type="project" value="UniProtKB-KW"/>
</dbReference>
<dbReference type="InterPro" id="IPR015942">
    <property type="entry name" value="Asp/Glu/hydantoin_racemase"/>
</dbReference>
<evidence type="ECO:0000256" key="7">
    <source>
        <dbReference type="HAMAP-Rule" id="MF_00258"/>
    </source>
</evidence>
<evidence type="ECO:0000256" key="2">
    <source>
        <dbReference type="ARBA" id="ARBA00013090"/>
    </source>
</evidence>
<dbReference type="HAMAP" id="MF_00258">
    <property type="entry name" value="Glu_racemase"/>
    <property type="match status" value="1"/>
</dbReference>
<dbReference type="InterPro" id="IPR033134">
    <property type="entry name" value="Asp/Glu_racemase_AS_2"/>
</dbReference>
<dbReference type="GO" id="GO:0009252">
    <property type="term" value="P:peptidoglycan biosynthetic process"/>
    <property type="evidence" value="ECO:0007669"/>
    <property type="project" value="UniProtKB-UniRule"/>
</dbReference>
<comment type="catalytic activity">
    <reaction evidence="1 7">
        <text>L-glutamate = D-glutamate</text>
        <dbReference type="Rhea" id="RHEA:12813"/>
        <dbReference type="ChEBI" id="CHEBI:29985"/>
        <dbReference type="ChEBI" id="CHEBI:29986"/>
        <dbReference type="EC" id="5.1.1.3"/>
    </reaction>
</comment>
<sequence length="276" mass="31255">MKIGLFDSGIGGLSVLKKLIETIPAHYVYVADTFRAPYGTKTRDTIETFSREIIGFLMEKKVERIFAACNTSDSTLAKYRPAFKIPYHSIIQAGVNASKYERVGVIGTHTTVQSGLYKQALEERGKKVMQRPAQLFVSLVEEGLFYGHMVEAVVKFYLEPFRKFKPQELILGCTHFPFLKDIIARVMEGVRIVDPADELVKEVSHLVGSGKTFVEFYVTGSTEEFERKLKKIGFKYPYQVKHLEIHELEQKVIYFERACDTDRLFGSGQVDSGGTA</sequence>
<dbReference type="PROSITE" id="PS00924">
    <property type="entry name" value="ASP_GLU_RACEMASE_2"/>
    <property type="match status" value="1"/>
</dbReference>
<keyword evidence="6 7" id="KW-0961">Cell wall biogenesis/degradation</keyword>
<evidence type="ECO:0000256" key="6">
    <source>
        <dbReference type="ARBA" id="ARBA00023316"/>
    </source>
</evidence>
<keyword evidence="3 7" id="KW-0133">Cell shape</keyword>
<dbReference type="NCBIfam" id="TIGR00067">
    <property type="entry name" value="glut_race"/>
    <property type="match status" value="1"/>
</dbReference>
<feature type="active site" description="Proton donor/acceptor" evidence="7">
    <location>
        <position position="69"/>
    </location>
</feature>
<evidence type="ECO:0000256" key="3">
    <source>
        <dbReference type="ARBA" id="ARBA00022960"/>
    </source>
</evidence>
<organism evidence="8 9">
    <name type="scientific">Fervidobacterium thailandense</name>
    <dbReference type="NCBI Taxonomy" id="1008305"/>
    <lineage>
        <taxon>Bacteria</taxon>
        <taxon>Thermotogati</taxon>
        <taxon>Thermotogota</taxon>
        <taxon>Thermotogae</taxon>
        <taxon>Thermotogales</taxon>
        <taxon>Fervidobacteriaceae</taxon>
        <taxon>Fervidobacterium</taxon>
    </lineage>
</organism>
<evidence type="ECO:0000313" key="8">
    <source>
        <dbReference type="EMBL" id="ODN30839.1"/>
    </source>
</evidence>
<keyword evidence="9" id="KW-1185">Reference proteome</keyword>
<proteinExistence type="inferred from homology"/>
<dbReference type="STRING" id="1008305.A4H02_02930"/>
<comment type="caution">
    <text evidence="8">The sequence shown here is derived from an EMBL/GenBank/DDBJ whole genome shotgun (WGS) entry which is preliminary data.</text>
</comment>
<keyword evidence="4 7" id="KW-0573">Peptidoglycan synthesis</keyword>
<dbReference type="PANTHER" id="PTHR21198:SF2">
    <property type="entry name" value="GLUTAMATE RACEMASE"/>
    <property type="match status" value="1"/>
</dbReference>
<evidence type="ECO:0000256" key="5">
    <source>
        <dbReference type="ARBA" id="ARBA00023235"/>
    </source>
</evidence>
<dbReference type="EMBL" id="LWAF01000003">
    <property type="protein sequence ID" value="ODN30839.1"/>
    <property type="molecule type" value="Genomic_DNA"/>
</dbReference>
<dbReference type="InterPro" id="IPR004391">
    <property type="entry name" value="Glu_race"/>
</dbReference>
<evidence type="ECO:0000256" key="1">
    <source>
        <dbReference type="ARBA" id="ARBA00001602"/>
    </source>
</evidence>
<comment type="pathway">
    <text evidence="7">Cell wall biogenesis; peptidoglycan biosynthesis.</text>
</comment>
<comment type="function">
    <text evidence="7">Provides the (R)-glutamate required for cell wall biosynthesis.</text>
</comment>
<feature type="binding site" evidence="7">
    <location>
        <begin position="174"/>
        <end position="175"/>
    </location>
    <ligand>
        <name>substrate</name>
    </ligand>
</feature>
<dbReference type="AlphaFoldDB" id="A0A1E3G3Q7"/>
<gene>
    <name evidence="7" type="primary">murI</name>
    <name evidence="8" type="ORF">A4H02_02930</name>
</gene>
<feature type="binding site" evidence="7">
    <location>
        <begin position="7"/>
        <end position="8"/>
    </location>
    <ligand>
        <name>substrate</name>
    </ligand>
</feature>
<protein>
    <recommendedName>
        <fullName evidence="2 7">Glutamate racemase</fullName>
        <ecNumber evidence="2 7">5.1.1.3</ecNumber>
    </recommendedName>
</protein>
<feature type="binding site" evidence="7">
    <location>
        <begin position="70"/>
        <end position="71"/>
    </location>
    <ligand>
        <name>substrate</name>
    </ligand>
</feature>
<name>A0A1E3G3Q7_9BACT</name>
<dbReference type="SUPFAM" id="SSF53681">
    <property type="entry name" value="Aspartate/glutamate racemase"/>
    <property type="match status" value="2"/>
</dbReference>
<evidence type="ECO:0000313" key="9">
    <source>
        <dbReference type="Proteomes" id="UP000094570"/>
    </source>
</evidence>
<dbReference type="OrthoDB" id="9801055at2"/>
<dbReference type="Pfam" id="PF01177">
    <property type="entry name" value="Asp_Glu_race"/>
    <property type="match status" value="1"/>
</dbReference>
<dbReference type="UniPathway" id="UPA00219"/>
<dbReference type="GO" id="GO:0008360">
    <property type="term" value="P:regulation of cell shape"/>
    <property type="evidence" value="ECO:0007669"/>
    <property type="project" value="UniProtKB-KW"/>
</dbReference>
<feature type="active site" description="Proton donor/acceptor" evidence="7">
    <location>
        <position position="173"/>
    </location>
</feature>
<dbReference type="Proteomes" id="UP000094570">
    <property type="component" value="Unassembled WGS sequence"/>
</dbReference>
<dbReference type="InterPro" id="IPR001920">
    <property type="entry name" value="Asp/Glu_race"/>
</dbReference>
<dbReference type="GO" id="GO:0008881">
    <property type="term" value="F:glutamate racemase activity"/>
    <property type="evidence" value="ECO:0007669"/>
    <property type="project" value="UniProtKB-UniRule"/>
</dbReference>
<dbReference type="PANTHER" id="PTHR21198">
    <property type="entry name" value="GLUTAMATE RACEMASE"/>
    <property type="match status" value="1"/>
</dbReference>
<dbReference type="RefSeq" id="WP_069292678.1">
    <property type="nucleotide sequence ID" value="NZ_CP140110.1"/>
</dbReference>